<evidence type="ECO:0000259" key="1">
    <source>
        <dbReference type="Pfam" id="PF08818"/>
    </source>
</evidence>
<name>A0A418Q3G0_9SPHN</name>
<dbReference type="InterPro" id="IPR014922">
    <property type="entry name" value="YdhG-like"/>
</dbReference>
<dbReference type="AlphaFoldDB" id="A0A418Q3G0"/>
<feature type="domain" description="YdhG-like" evidence="1">
    <location>
        <begin position="27"/>
        <end position="133"/>
    </location>
</feature>
<dbReference type="OrthoDB" id="5951444at2"/>
<dbReference type="Proteomes" id="UP000285023">
    <property type="component" value="Unassembled WGS sequence"/>
</dbReference>
<evidence type="ECO:0000313" key="2">
    <source>
        <dbReference type="EMBL" id="RIX32431.1"/>
    </source>
</evidence>
<dbReference type="EMBL" id="QXTF01000001">
    <property type="protein sequence ID" value="RIX32431.1"/>
    <property type="molecule type" value="Genomic_DNA"/>
</dbReference>
<proteinExistence type="predicted"/>
<protein>
    <submittedName>
        <fullName evidence="2">DUF1801 domain-containing protein</fullName>
    </submittedName>
</protein>
<organism evidence="2 3">
    <name type="scientific">Sphingomonas edaphi</name>
    <dbReference type="NCBI Taxonomy" id="2315689"/>
    <lineage>
        <taxon>Bacteria</taxon>
        <taxon>Pseudomonadati</taxon>
        <taxon>Pseudomonadota</taxon>
        <taxon>Alphaproteobacteria</taxon>
        <taxon>Sphingomonadales</taxon>
        <taxon>Sphingomonadaceae</taxon>
        <taxon>Sphingomonas</taxon>
    </lineage>
</organism>
<reference evidence="2 3" key="1">
    <citation type="submission" date="2018-09" db="EMBL/GenBank/DDBJ databases">
        <title>Sphingomonas sp. DAC4.</title>
        <authorList>
            <person name="Seo T."/>
        </authorList>
    </citation>
    <scope>NUCLEOTIDE SEQUENCE [LARGE SCALE GENOMIC DNA]</scope>
    <source>
        <strain evidence="2 3">DAC4</strain>
    </source>
</reference>
<dbReference type="RefSeq" id="WP_119532363.1">
    <property type="nucleotide sequence ID" value="NZ_QXTF01000001.1"/>
</dbReference>
<accession>A0A418Q3G0</accession>
<keyword evidence="3" id="KW-1185">Reference proteome</keyword>
<sequence>MAKYEPKTKPTEVSVEDFITAVPDPRRREEAIEINAMLRRVSGHEPKMWGPSIIGYGEYHYRYDSGHEGDAPRIGFSPRKAQLVLYLMGNYCDQQEEADALFAKLGKHSIGKSCLYIPRLANVDAAVLEQLVKISWDSMNKLYAPSS</sequence>
<gene>
    <name evidence="2" type="ORF">D3M59_05690</name>
</gene>
<dbReference type="Pfam" id="PF08818">
    <property type="entry name" value="DUF1801"/>
    <property type="match status" value="1"/>
</dbReference>
<evidence type="ECO:0000313" key="3">
    <source>
        <dbReference type="Proteomes" id="UP000285023"/>
    </source>
</evidence>
<comment type="caution">
    <text evidence="2">The sequence shown here is derived from an EMBL/GenBank/DDBJ whole genome shotgun (WGS) entry which is preliminary data.</text>
</comment>